<keyword evidence="4 8" id="KW-1133">Transmembrane helix</keyword>
<dbReference type="GO" id="GO:0005886">
    <property type="term" value="C:plasma membrane"/>
    <property type="evidence" value="ECO:0007669"/>
    <property type="project" value="TreeGrafter"/>
</dbReference>
<dbReference type="InterPro" id="IPR011993">
    <property type="entry name" value="PH-like_dom_sf"/>
</dbReference>
<comment type="similarity">
    <text evidence="2">Belongs to the YSP2 family.</text>
</comment>
<feature type="compositionally biased region" description="Polar residues" evidence="7">
    <location>
        <begin position="442"/>
        <end position="458"/>
    </location>
</feature>
<evidence type="ECO:0000313" key="11">
    <source>
        <dbReference type="Proteomes" id="UP000189911"/>
    </source>
</evidence>
<dbReference type="InterPro" id="IPR004182">
    <property type="entry name" value="GRAM"/>
</dbReference>
<feature type="compositionally biased region" description="Basic residues" evidence="7">
    <location>
        <begin position="1103"/>
        <end position="1120"/>
    </location>
</feature>
<dbReference type="PANTHER" id="PTHR23319">
    <property type="entry name" value="GRAM DOMAIN CONTAINING 1B, ISOFORM E"/>
    <property type="match status" value="1"/>
</dbReference>
<feature type="compositionally biased region" description="Polar residues" evidence="7">
    <location>
        <begin position="1"/>
        <end position="12"/>
    </location>
</feature>
<dbReference type="OrthoDB" id="2162691at2759"/>
<feature type="region of interest" description="Disordered" evidence="7">
    <location>
        <begin position="1103"/>
        <end position="1133"/>
    </location>
</feature>
<sequence length="1286" mass="141573">MSLDSGTNSTYRLKTETPGMGFLHKTKKSKTDKKKENGNQKVAGSPENGGRHAIARRTVRDRSLSNLLPEQDLSSSIKAVPEPSNAQPQSTKRRRSSSPDKVKGKPSDIVKLKLGHFNSSKNNSHSCDDTSKNRLSKDSSQDPNATKTSPSSLRVSNNTSILHDDPDGTAGKEEVKEPGGIISSIFSAAHNAANHLMPRANEKPAPSQNEDVIALNQSEHQGHEQNSSFLKHLDFLLAPPGALPPTTTSNNLLSPDYNLNAQNKQSVGSSLGRHNSDVSGTPDYIIGDFDDNTSAAETDLMSMTDKIHFRSRNGESHIASLGRGNLTLDALAKTYSNDSPLDEGSLHAEEESTAPRQSKAINANRRRGKTVHDINRETDYAKSRDYDLSLSPARSDPGANANSSLEDVTRGLNETSKDQSQNNVKTRKRASTVKSCSIRPLSPNQLSLKTIPTKSIRNSLHRMRSPSHGDNGQNQTSSISSDEEDAHALSETNGKSGNKSQRASAHISEKKNSEFHTVFKESGIAADEKLLADYACALSRDILLQGRMYISKEHVCFNSSILGWITSVVIPFKEIVQIEKKSTAGIFPNGIVLQTLHSRYIFASFISRDSAFDYITKIWNRIILNSDEDLAYSELESTPPKSSRSSLSSDDDSDSERQGRSSSDGYSSEDETLDEENEDEELSSENSQMNDAEDSSAIGNAELRIGKKPKVPTLGPSKHPPTSDDLSTTADDRIVAETVFEAPLGQIVSILYGDDVSYARKILEAQKNYNLSKIPPIITSRERKFSYTKPLTGSIGPSKTKCEITETLDHYDLEDYVKAIQASKTPDVPSGNSFIVKTSFYLSWAPRNCTKLIVGVSVEWTGKSWLKAAIEKGTFDGVTVTTKTMIEEINKIIHKKEVRESKGAVSDEEETLNLPTAGPSEHPKTNPEYVKEDGDIIIADSLSIPAPLGTVYQLLFGDDTSYIQRILEKQGNYDLSPIPKFKSETREYQYTKPLTGPVGPKKTKCLIEERIEHNNLEDRVVVCQVTKTPDVPSGTSFSVNTKFYLYWGSSNTTQILVVSSVIWTAKSWIKGAVEKGSLEGQKSSIKILEQELLDIVANAGKNKKPHAKKNVRARVKKSKTSNKASKAGKTQDPGPTGAFDTVLNLVTTLPFTYQILSFILLVVGIVTIFTFSMGKSESSFKIVKPGRMAIGGNTYNYAPTLNTLYGVYEQEIRVTQRSPKAPNIATSSEGELWEWIKDRGNILQDTHSQDNSKKWMTTHKRQDLEEAIRLAEDKLEELKTLLNESK</sequence>
<feature type="domain" description="VASt" evidence="9">
    <location>
        <begin position="731"/>
        <end position="897"/>
    </location>
</feature>
<feature type="compositionally biased region" description="Polar residues" evidence="7">
    <location>
        <begin position="64"/>
        <end position="77"/>
    </location>
</feature>
<feature type="region of interest" description="Disordered" evidence="7">
    <location>
        <begin position="634"/>
        <end position="728"/>
    </location>
</feature>
<evidence type="ECO:0000259" key="9">
    <source>
        <dbReference type="PROSITE" id="PS51778"/>
    </source>
</evidence>
<dbReference type="PROSITE" id="PS51778">
    <property type="entry name" value="VAST"/>
    <property type="match status" value="2"/>
</dbReference>
<dbReference type="InterPro" id="IPR031968">
    <property type="entry name" value="VASt"/>
</dbReference>
<keyword evidence="3 8" id="KW-0812">Transmembrane</keyword>
<feature type="compositionally biased region" description="Polar residues" evidence="7">
    <location>
        <begin position="141"/>
        <end position="161"/>
    </location>
</feature>
<evidence type="ECO:0000256" key="6">
    <source>
        <dbReference type="ARBA" id="ARBA00037847"/>
    </source>
</evidence>
<dbReference type="SMART" id="SM00568">
    <property type="entry name" value="GRAM"/>
    <property type="match status" value="1"/>
</dbReference>
<evidence type="ECO:0000256" key="1">
    <source>
        <dbReference type="ARBA" id="ARBA00004586"/>
    </source>
</evidence>
<dbReference type="InterPro" id="IPR051482">
    <property type="entry name" value="Cholesterol_transport"/>
</dbReference>
<feature type="compositionally biased region" description="Basic and acidic residues" evidence="7">
    <location>
        <begin position="97"/>
        <end position="111"/>
    </location>
</feature>
<feature type="region of interest" description="Disordered" evidence="7">
    <location>
        <begin position="900"/>
        <end position="925"/>
    </location>
</feature>
<keyword evidence="5 8" id="KW-0472">Membrane</keyword>
<dbReference type="GO" id="GO:0032934">
    <property type="term" value="F:sterol binding"/>
    <property type="evidence" value="ECO:0007669"/>
    <property type="project" value="TreeGrafter"/>
</dbReference>
<feature type="region of interest" description="Disordered" evidence="7">
    <location>
        <begin position="1"/>
        <end position="175"/>
    </location>
</feature>
<dbReference type="Pfam" id="PF16016">
    <property type="entry name" value="VASt"/>
    <property type="match status" value="2"/>
</dbReference>
<evidence type="ECO:0000313" key="10">
    <source>
        <dbReference type="EMBL" id="SCU82234.1"/>
    </source>
</evidence>
<dbReference type="GO" id="GO:0032541">
    <property type="term" value="C:cortical endoplasmic reticulum"/>
    <property type="evidence" value="ECO:0007669"/>
    <property type="project" value="TreeGrafter"/>
</dbReference>
<feature type="compositionally biased region" description="Polar residues" evidence="7">
    <location>
        <begin position="400"/>
        <end position="424"/>
    </location>
</feature>
<evidence type="ECO:0000256" key="7">
    <source>
        <dbReference type="SAM" id="MobiDB-lite"/>
    </source>
</evidence>
<dbReference type="Proteomes" id="UP000189911">
    <property type="component" value="Chromosome B"/>
</dbReference>
<dbReference type="GO" id="GO:0005739">
    <property type="term" value="C:mitochondrion"/>
    <property type="evidence" value="ECO:0007669"/>
    <property type="project" value="TreeGrafter"/>
</dbReference>
<name>A0A1G4IYQ9_9SACH</name>
<proteinExistence type="inferred from homology"/>
<accession>A0A1G4IYQ9</accession>
<dbReference type="CDD" id="cd13220">
    <property type="entry name" value="PH-GRAM_GRAMDC"/>
    <property type="match status" value="1"/>
</dbReference>
<evidence type="ECO:0000256" key="4">
    <source>
        <dbReference type="ARBA" id="ARBA00022989"/>
    </source>
</evidence>
<feature type="compositionally biased region" description="Polar residues" evidence="7">
    <location>
        <begin position="490"/>
        <end position="503"/>
    </location>
</feature>
<protein>
    <submittedName>
        <fullName evidence="10">LANO_0B05556g1_1</fullName>
    </submittedName>
</protein>
<feature type="compositionally biased region" description="Basic and acidic residues" evidence="7">
    <location>
        <begin position="162"/>
        <end position="175"/>
    </location>
</feature>
<evidence type="ECO:0000256" key="5">
    <source>
        <dbReference type="ARBA" id="ARBA00023136"/>
    </source>
</evidence>
<comment type="subcellular location">
    <subcellularLocation>
        <location evidence="6">Endomembrane system</location>
        <topology evidence="6">Single-pass membrane protein</topology>
    </subcellularLocation>
    <subcellularLocation>
        <location evidence="1">Endoplasmic reticulum membrane</location>
    </subcellularLocation>
</comment>
<dbReference type="PANTHER" id="PTHR23319:SF4">
    <property type="entry name" value="GRAM DOMAIN CONTAINING 1B, ISOFORM E"/>
    <property type="match status" value="1"/>
</dbReference>
<keyword evidence="11" id="KW-1185">Reference proteome</keyword>
<feature type="domain" description="VASt" evidence="9">
    <location>
        <begin position="933"/>
        <end position="1100"/>
    </location>
</feature>
<gene>
    <name evidence="10" type="ORF">LANO_0B05556G</name>
</gene>
<feature type="compositionally biased region" description="Low complexity" evidence="7">
    <location>
        <begin position="1121"/>
        <end position="1130"/>
    </location>
</feature>
<feature type="compositionally biased region" description="Basic and acidic residues" evidence="7">
    <location>
        <begin position="126"/>
        <end position="140"/>
    </location>
</feature>
<dbReference type="GO" id="GO:0140268">
    <property type="term" value="C:endoplasmic reticulum-plasma membrane contact site"/>
    <property type="evidence" value="ECO:0007669"/>
    <property type="project" value="TreeGrafter"/>
</dbReference>
<organism evidence="10 11">
    <name type="scientific">Lachancea nothofagi CBS 11611</name>
    <dbReference type="NCBI Taxonomy" id="1266666"/>
    <lineage>
        <taxon>Eukaryota</taxon>
        <taxon>Fungi</taxon>
        <taxon>Dikarya</taxon>
        <taxon>Ascomycota</taxon>
        <taxon>Saccharomycotina</taxon>
        <taxon>Saccharomycetes</taxon>
        <taxon>Saccharomycetales</taxon>
        <taxon>Saccharomycetaceae</taxon>
        <taxon>Lachancea</taxon>
    </lineage>
</organism>
<dbReference type="GO" id="GO:0005789">
    <property type="term" value="C:endoplasmic reticulum membrane"/>
    <property type="evidence" value="ECO:0007669"/>
    <property type="project" value="UniProtKB-SubCell"/>
</dbReference>
<dbReference type="Gene3D" id="2.30.29.30">
    <property type="entry name" value="Pleckstrin-homology domain (PH domain)/Phosphotyrosine-binding domain (PTB)"/>
    <property type="match status" value="1"/>
</dbReference>
<dbReference type="Pfam" id="PF02893">
    <property type="entry name" value="GRAM"/>
    <property type="match status" value="1"/>
</dbReference>
<feature type="compositionally biased region" description="Acidic residues" evidence="7">
    <location>
        <begin position="667"/>
        <end position="683"/>
    </location>
</feature>
<reference evidence="11" key="1">
    <citation type="submission" date="2016-03" db="EMBL/GenBank/DDBJ databases">
        <authorList>
            <person name="Devillers Hugo."/>
        </authorList>
    </citation>
    <scope>NUCLEOTIDE SEQUENCE [LARGE SCALE GENOMIC DNA]</scope>
</reference>
<evidence type="ECO:0000256" key="2">
    <source>
        <dbReference type="ARBA" id="ARBA00006582"/>
    </source>
</evidence>
<dbReference type="EMBL" id="LT598450">
    <property type="protein sequence ID" value="SCU82234.1"/>
    <property type="molecule type" value="Genomic_DNA"/>
</dbReference>
<evidence type="ECO:0000256" key="8">
    <source>
        <dbReference type="SAM" id="Phobius"/>
    </source>
</evidence>
<dbReference type="GO" id="GO:0120015">
    <property type="term" value="F:sterol transfer activity"/>
    <property type="evidence" value="ECO:0007669"/>
    <property type="project" value="TreeGrafter"/>
</dbReference>
<feature type="compositionally biased region" description="Polar residues" evidence="7">
    <location>
        <begin position="468"/>
        <end position="480"/>
    </location>
</feature>
<evidence type="ECO:0000256" key="3">
    <source>
        <dbReference type="ARBA" id="ARBA00022692"/>
    </source>
</evidence>
<feature type="compositionally biased region" description="Basic and acidic residues" evidence="7">
    <location>
        <begin position="370"/>
        <end position="387"/>
    </location>
</feature>
<dbReference type="GO" id="GO:0032366">
    <property type="term" value="P:intracellular sterol transport"/>
    <property type="evidence" value="ECO:0007669"/>
    <property type="project" value="TreeGrafter"/>
</dbReference>
<feature type="region of interest" description="Disordered" evidence="7">
    <location>
        <begin position="338"/>
        <end position="509"/>
    </location>
</feature>
<feature type="transmembrane region" description="Helical" evidence="8">
    <location>
        <begin position="1151"/>
        <end position="1171"/>
    </location>
</feature>